<evidence type="ECO:0000313" key="2">
    <source>
        <dbReference type="Proteomes" id="UP000252355"/>
    </source>
</evidence>
<evidence type="ECO:0000313" key="1">
    <source>
        <dbReference type="EMBL" id="RCK78775.1"/>
    </source>
</evidence>
<dbReference type="EMBL" id="QOQW01000019">
    <property type="protein sequence ID" value="RCK78775.1"/>
    <property type="molecule type" value="Genomic_DNA"/>
</dbReference>
<accession>A0A367ZKZ6</accession>
<comment type="caution">
    <text evidence="1">The sequence shown here is derived from an EMBL/GenBank/DDBJ whole genome shotgun (WGS) entry which is preliminary data.</text>
</comment>
<dbReference type="AlphaFoldDB" id="A0A367ZKZ6"/>
<reference evidence="1 2" key="1">
    <citation type="submission" date="2018-05" db="EMBL/GenBank/DDBJ databases">
        <title>A metagenomic window into the 2 km-deep terrestrial subsurface aquifer revealed taxonomically and functionally diverse microbial community comprising novel uncultured bacterial lineages.</title>
        <authorList>
            <person name="Kadnikov V.V."/>
            <person name="Mardanov A.V."/>
            <person name="Beletsky A.V."/>
            <person name="Banks D."/>
            <person name="Pimenov N.V."/>
            <person name="Frank Y.A."/>
            <person name="Karnachuk O.V."/>
            <person name="Ravin N.V."/>
        </authorList>
    </citation>
    <scope>NUCLEOTIDE SEQUENCE [LARGE SCALE GENOMIC DNA]</scope>
    <source>
        <strain evidence="1">BY5</strain>
    </source>
</reference>
<name>A0A367ZKZ6_9BACT</name>
<sequence>MGVALLGLLLVGLKFAIRLNRSAMTSMEKTDLTARLRNSSIIIGRALSLATEFLYPAQVSQNFAHQIIFRNHRNEIVAIFVTDQNVLSMYNYTTDQLLEITPSTLSFKSRLVKDNLMEYRIEIKRDQYHFVIQNQLSTCNTLP</sequence>
<protein>
    <submittedName>
        <fullName evidence="1">Uncharacterized protein</fullName>
    </submittedName>
</protein>
<organism evidence="1 2">
    <name type="scientific">Candidatus Ozemobacter sibiricus</name>
    <dbReference type="NCBI Taxonomy" id="2268124"/>
    <lineage>
        <taxon>Bacteria</taxon>
        <taxon>Candidatus Ozemobacteria</taxon>
        <taxon>Candidatus Ozemobacterales</taxon>
        <taxon>Candidatus Ozemobacteraceae</taxon>
        <taxon>Candidatus Ozemobacter</taxon>
    </lineage>
</organism>
<proteinExistence type="predicted"/>
<dbReference type="Proteomes" id="UP000252355">
    <property type="component" value="Unassembled WGS sequence"/>
</dbReference>
<gene>
    <name evidence="1" type="ORF">OZSIB_1128</name>
</gene>